<evidence type="ECO:0000313" key="3">
    <source>
        <dbReference type="Proteomes" id="UP000028582"/>
    </source>
</evidence>
<sequence length="252" mass="28367">SVPPASTTLRVAAHINEKGSIVRRQLGNEQVSRTRPVRVSSTSSSTVIGGLDPTDSAKELISLSKVTAETIRSKLEEELLRQECKITLSQRKKGFLRSPKSPNSQFEVDKLECTTLSRIIRSQNWSLKAATQFLRGEDEGDPRPNKALDPDRLRLVLQGYPHLDLLIRIAERGLEAQWIPGPSRRGPPPKNHGSCKRYLRAVTRKHPRWSKCRSVHGCRSQYPRSMARSCMQPAWASGKERLKPSRRSTDDS</sequence>
<proteinExistence type="predicted"/>
<name>A0A081AV36_PHYNI</name>
<feature type="region of interest" description="Disordered" evidence="1">
    <location>
        <begin position="229"/>
        <end position="252"/>
    </location>
</feature>
<dbReference type="EMBL" id="ANJA01000641">
    <property type="protein sequence ID" value="ETO82747.1"/>
    <property type="molecule type" value="Genomic_DNA"/>
</dbReference>
<organism evidence="2 3">
    <name type="scientific">Phytophthora nicotianae P1976</name>
    <dbReference type="NCBI Taxonomy" id="1317066"/>
    <lineage>
        <taxon>Eukaryota</taxon>
        <taxon>Sar</taxon>
        <taxon>Stramenopiles</taxon>
        <taxon>Oomycota</taxon>
        <taxon>Peronosporomycetes</taxon>
        <taxon>Peronosporales</taxon>
        <taxon>Peronosporaceae</taxon>
        <taxon>Phytophthora</taxon>
    </lineage>
</organism>
<reference evidence="2 3" key="1">
    <citation type="submission" date="2013-11" db="EMBL/GenBank/DDBJ databases">
        <title>The Genome Sequence of Phytophthora parasitica P1976.</title>
        <authorList>
            <consortium name="The Broad Institute Genomics Platform"/>
            <person name="Russ C."/>
            <person name="Tyler B."/>
            <person name="Panabieres F."/>
            <person name="Shan W."/>
            <person name="Tripathy S."/>
            <person name="Grunwald N."/>
            <person name="Machado M."/>
            <person name="Johnson C.S."/>
            <person name="Walker B."/>
            <person name="Young S."/>
            <person name="Zeng Q."/>
            <person name="Gargeya S."/>
            <person name="Fitzgerald M."/>
            <person name="Haas B."/>
            <person name="Abouelleil A."/>
            <person name="Allen A.W."/>
            <person name="Alvarado L."/>
            <person name="Arachchi H.M."/>
            <person name="Berlin A.M."/>
            <person name="Chapman S.B."/>
            <person name="Gainer-Dewar J."/>
            <person name="Goldberg J."/>
            <person name="Griggs A."/>
            <person name="Gujja S."/>
            <person name="Hansen M."/>
            <person name="Howarth C."/>
            <person name="Imamovic A."/>
            <person name="Ireland A."/>
            <person name="Larimer J."/>
            <person name="McCowan C."/>
            <person name="Murphy C."/>
            <person name="Pearson M."/>
            <person name="Poon T.W."/>
            <person name="Priest M."/>
            <person name="Roberts A."/>
            <person name="Saif S."/>
            <person name="Shea T."/>
            <person name="Sisk P."/>
            <person name="Sykes S."/>
            <person name="Wortman J."/>
            <person name="Nusbaum C."/>
            <person name="Birren B."/>
        </authorList>
    </citation>
    <scope>NUCLEOTIDE SEQUENCE [LARGE SCALE GENOMIC DNA]</scope>
    <source>
        <strain evidence="2 3">P1976</strain>
    </source>
</reference>
<evidence type="ECO:0000313" key="2">
    <source>
        <dbReference type="EMBL" id="ETO82747.1"/>
    </source>
</evidence>
<dbReference type="OrthoDB" id="128450at2759"/>
<comment type="caution">
    <text evidence="2">The sequence shown here is derived from an EMBL/GenBank/DDBJ whole genome shotgun (WGS) entry which is preliminary data.</text>
</comment>
<dbReference type="Proteomes" id="UP000028582">
    <property type="component" value="Unassembled WGS sequence"/>
</dbReference>
<accession>A0A081AV36</accession>
<evidence type="ECO:0000256" key="1">
    <source>
        <dbReference type="SAM" id="MobiDB-lite"/>
    </source>
</evidence>
<gene>
    <name evidence="2" type="ORF">F444_03149</name>
</gene>
<dbReference type="AlphaFoldDB" id="A0A081AV36"/>
<feature type="non-terminal residue" evidence="2">
    <location>
        <position position="1"/>
    </location>
</feature>
<feature type="compositionally biased region" description="Basic and acidic residues" evidence="1">
    <location>
        <begin position="238"/>
        <end position="252"/>
    </location>
</feature>
<protein>
    <submittedName>
        <fullName evidence="2">Uncharacterized protein</fullName>
    </submittedName>
</protein>